<dbReference type="STRING" id="29341.RSJ17_00830"/>
<dbReference type="AlphaFoldDB" id="A0A0C1TXI1"/>
<name>A0A0C1TXI1_9CLOT</name>
<evidence type="ECO:0000313" key="2">
    <source>
        <dbReference type="EMBL" id="KIE45424.1"/>
    </source>
</evidence>
<dbReference type="EMBL" id="AYSO01000019">
    <property type="protein sequence ID" value="KIE45424.1"/>
    <property type="molecule type" value="Genomic_DNA"/>
</dbReference>
<dbReference type="InterPro" id="IPR007557">
    <property type="entry name" value="PSP1_C"/>
</dbReference>
<evidence type="ECO:0000259" key="1">
    <source>
        <dbReference type="PROSITE" id="PS51411"/>
    </source>
</evidence>
<dbReference type="PROSITE" id="PS51411">
    <property type="entry name" value="PSP1_C"/>
    <property type="match status" value="1"/>
</dbReference>
<dbReference type="OrthoDB" id="9779344at2"/>
<dbReference type="Pfam" id="PF04468">
    <property type="entry name" value="PSP1"/>
    <property type="match status" value="1"/>
</dbReference>
<feature type="domain" description="PSP1 C-terminal" evidence="1">
    <location>
        <begin position="61"/>
        <end position="146"/>
    </location>
</feature>
<proteinExistence type="predicted"/>
<comment type="caution">
    <text evidence="2">The sequence shown here is derived from an EMBL/GenBank/DDBJ whole genome shotgun (WGS) entry which is preliminary data.</text>
</comment>
<dbReference type="RefSeq" id="WP_039634949.1">
    <property type="nucleotide sequence ID" value="NZ_AYSO01000019.1"/>
</dbReference>
<protein>
    <recommendedName>
        <fullName evidence="1">PSP1 C-terminal domain-containing protein</fullName>
    </recommendedName>
</protein>
<dbReference type="PANTHER" id="PTHR43830:SF3">
    <property type="entry name" value="PROTEIN PSP1"/>
    <property type="match status" value="1"/>
</dbReference>
<accession>A0A0C1TXI1</accession>
<evidence type="ECO:0000313" key="3">
    <source>
        <dbReference type="Proteomes" id="UP000031366"/>
    </source>
</evidence>
<dbReference type="PANTHER" id="PTHR43830">
    <property type="entry name" value="PROTEIN PSP1"/>
    <property type="match status" value="1"/>
</dbReference>
<dbReference type="GO" id="GO:0005737">
    <property type="term" value="C:cytoplasm"/>
    <property type="evidence" value="ECO:0007669"/>
    <property type="project" value="TreeGrafter"/>
</dbReference>
<organism evidence="2 3">
    <name type="scientific">Clostridium argentinense CDC 2741</name>
    <dbReference type="NCBI Taxonomy" id="1418104"/>
    <lineage>
        <taxon>Bacteria</taxon>
        <taxon>Bacillati</taxon>
        <taxon>Bacillota</taxon>
        <taxon>Clostridia</taxon>
        <taxon>Eubacteriales</taxon>
        <taxon>Clostridiaceae</taxon>
        <taxon>Clostridium</taxon>
    </lineage>
</organism>
<dbReference type="Proteomes" id="UP000031366">
    <property type="component" value="Unassembled WGS sequence"/>
</dbReference>
<reference evidence="2 3" key="1">
    <citation type="journal article" date="2015" name="Infect. Genet. Evol.">
        <title>Genomic sequences of six botulinum neurotoxin-producing strains representing three clostridial species illustrate the mobility and diversity of botulinum neurotoxin genes.</title>
        <authorList>
            <person name="Smith T.J."/>
            <person name="Hill K.K."/>
            <person name="Xie G."/>
            <person name="Foley B.T."/>
            <person name="Williamson C.H."/>
            <person name="Foster J.T."/>
            <person name="Johnson S.L."/>
            <person name="Chertkov O."/>
            <person name="Teshima H."/>
            <person name="Gibbons H.S."/>
            <person name="Johnsky L.A."/>
            <person name="Karavis M.A."/>
            <person name="Smith L.A."/>
        </authorList>
    </citation>
    <scope>NUCLEOTIDE SEQUENCE [LARGE SCALE GENOMIC DNA]</scope>
    <source>
        <strain evidence="2 3">CDC 2741</strain>
    </source>
</reference>
<dbReference type="NCBIfam" id="NF041131">
    <property type="entry name" value="RicT_YaaT_fam"/>
    <property type="match status" value="1"/>
</dbReference>
<gene>
    <name evidence="2" type="ORF">U732_2479</name>
</gene>
<dbReference type="InterPro" id="IPR047767">
    <property type="entry name" value="PSP1-like"/>
</dbReference>
<keyword evidence="3" id="KW-1185">Reference proteome</keyword>
<sequence length="302" mass="34083">MVTVIGVRFKKAGKIYYFNPSGLDIKKGDFVVVETARGVEFGECVIGIKSISEEEIVSPLKNVIRKAEPEDIEKNIENKQKEKDAYDICAEKILKHGLDMKLIDVEYTFDNNKVIFYFTADGRVDFRELVKDLASIFRTRIELRQIGVRDEAKMTGGLGPCGRTLCCSTFLGEFVPVSIKMAKEQNLSLNPTKISGICGRLMCCLNYEQDIYEEIRKKLPKVGSIVDTPYGEGEVISNSVIKESVKVKVRIKDGEDELKVVKIEDLTLISGSYEDIINDVDIKELEGEVEDPDMIKELFKEN</sequence>